<sequence>MTAVRVGLVAAGLAALGYGAVRLVADVDPLWYLVFAVAVLLGHDLVVAPAVLVTGRLLRGLGRIWTGALVVTAVLVLYALPYLLGFGRRATNPSALPLDYPVGLAGTVAAVWAVAALLALTRHLPPRHRSRTTAPSPPSPPHTPDASPSTPHTRPSTPDALDESPSTSGTTDPPPSTPDTADLPPSTSDTADPQRPASSTDEPPRSAR</sequence>
<evidence type="ECO:0000313" key="4">
    <source>
        <dbReference type="Proteomes" id="UP000612808"/>
    </source>
</evidence>
<proteinExistence type="predicted"/>
<dbReference type="AlphaFoldDB" id="A0A8J3IVX2"/>
<evidence type="ECO:0000313" key="3">
    <source>
        <dbReference type="EMBL" id="GID10931.1"/>
    </source>
</evidence>
<accession>A0A8J3IVX2</accession>
<feature type="transmembrane region" description="Helical" evidence="2">
    <location>
        <begin position="104"/>
        <end position="121"/>
    </location>
</feature>
<evidence type="ECO:0000256" key="1">
    <source>
        <dbReference type="SAM" id="MobiDB-lite"/>
    </source>
</evidence>
<dbReference type="RefSeq" id="WP_203656567.1">
    <property type="nucleotide sequence ID" value="NZ_BAAAZM010000004.1"/>
</dbReference>
<keyword evidence="2" id="KW-1133">Transmembrane helix</keyword>
<feature type="compositionally biased region" description="Low complexity" evidence="1">
    <location>
        <begin position="178"/>
        <end position="190"/>
    </location>
</feature>
<gene>
    <name evidence="3" type="ORF">Aru02nite_18200</name>
</gene>
<feature type="transmembrane region" description="Helical" evidence="2">
    <location>
        <begin position="64"/>
        <end position="84"/>
    </location>
</feature>
<feature type="transmembrane region" description="Helical" evidence="2">
    <location>
        <begin position="29"/>
        <end position="52"/>
    </location>
</feature>
<protein>
    <submittedName>
        <fullName evidence="3">Uncharacterized protein</fullName>
    </submittedName>
</protein>
<comment type="caution">
    <text evidence="3">The sequence shown here is derived from an EMBL/GenBank/DDBJ whole genome shotgun (WGS) entry which is preliminary data.</text>
</comment>
<feature type="region of interest" description="Disordered" evidence="1">
    <location>
        <begin position="125"/>
        <end position="208"/>
    </location>
</feature>
<reference evidence="3" key="1">
    <citation type="submission" date="2021-01" db="EMBL/GenBank/DDBJ databases">
        <title>Whole genome shotgun sequence of Actinocatenispora rupis NBRC 107355.</title>
        <authorList>
            <person name="Komaki H."/>
            <person name="Tamura T."/>
        </authorList>
    </citation>
    <scope>NUCLEOTIDE SEQUENCE</scope>
    <source>
        <strain evidence="3">NBRC 107355</strain>
    </source>
</reference>
<keyword evidence="2" id="KW-0812">Transmembrane</keyword>
<dbReference type="EMBL" id="BOMB01000010">
    <property type="protein sequence ID" value="GID10931.1"/>
    <property type="molecule type" value="Genomic_DNA"/>
</dbReference>
<feature type="compositionally biased region" description="Low complexity" evidence="1">
    <location>
        <begin position="144"/>
        <end position="171"/>
    </location>
</feature>
<keyword evidence="2" id="KW-0472">Membrane</keyword>
<keyword evidence="4" id="KW-1185">Reference proteome</keyword>
<organism evidence="3 4">
    <name type="scientific">Actinocatenispora rupis</name>
    <dbReference type="NCBI Taxonomy" id="519421"/>
    <lineage>
        <taxon>Bacteria</taxon>
        <taxon>Bacillati</taxon>
        <taxon>Actinomycetota</taxon>
        <taxon>Actinomycetes</taxon>
        <taxon>Micromonosporales</taxon>
        <taxon>Micromonosporaceae</taxon>
        <taxon>Actinocatenispora</taxon>
    </lineage>
</organism>
<evidence type="ECO:0000256" key="2">
    <source>
        <dbReference type="SAM" id="Phobius"/>
    </source>
</evidence>
<name>A0A8J3IVX2_9ACTN</name>
<dbReference type="Proteomes" id="UP000612808">
    <property type="component" value="Unassembled WGS sequence"/>
</dbReference>